<dbReference type="Proteomes" id="UP000630353">
    <property type="component" value="Unassembled WGS sequence"/>
</dbReference>
<dbReference type="EMBL" id="BMZS01000003">
    <property type="protein sequence ID" value="GHD46033.1"/>
    <property type="molecule type" value="Genomic_DNA"/>
</dbReference>
<comment type="caution">
    <text evidence="1">The sequence shown here is derived from an EMBL/GenBank/DDBJ whole genome shotgun (WGS) entry which is preliminary data.</text>
</comment>
<accession>A0A919CP75</accession>
<evidence type="ECO:0000313" key="2">
    <source>
        <dbReference type="Proteomes" id="UP000630353"/>
    </source>
</evidence>
<evidence type="ECO:0000313" key="1">
    <source>
        <dbReference type="EMBL" id="GHD46033.1"/>
    </source>
</evidence>
<sequence>MSEGPVIMVERDYLDPNCPVTAACRQAVLRTYASLRGRGADERVAFEAAETVYSWHHPEVPRQRVPFVIADWLP</sequence>
<reference evidence="1" key="2">
    <citation type="submission" date="2020-09" db="EMBL/GenBank/DDBJ databases">
        <authorList>
            <person name="Sun Q."/>
            <person name="Kim S."/>
        </authorList>
    </citation>
    <scope>NUCLEOTIDE SEQUENCE</scope>
    <source>
        <strain evidence="1">KCTC 42651</strain>
    </source>
</reference>
<proteinExistence type="predicted"/>
<gene>
    <name evidence="1" type="ORF">GCM10017083_14750</name>
</gene>
<protein>
    <submittedName>
        <fullName evidence="1">Uncharacterized protein</fullName>
    </submittedName>
</protein>
<keyword evidence="2" id="KW-1185">Reference proteome</keyword>
<organism evidence="1 2">
    <name type="scientific">Thalassobaculum fulvum</name>
    <dbReference type="NCBI Taxonomy" id="1633335"/>
    <lineage>
        <taxon>Bacteria</taxon>
        <taxon>Pseudomonadati</taxon>
        <taxon>Pseudomonadota</taxon>
        <taxon>Alphaproteobacteria</taxon>
        <taxon>Rhodospirillales</taxon>
        <taxon>Thalassobaculaceae</taxon>
        <taxon>Thalassobaculum</taxon>
    </lineage>
</organism>
<name>A0A919CP75_9PROT</name>
<dbReference type="AlphaFoldDB" id="A0A919CP75"/>
<reference evidence="1" key="1">
    <citation type="journal article" date="2014" name="Int. J. Syst. Evol. Microbiol.">
        <title>Complete genome sequence of Corynebacterium casei LMG S-19264T (=DSM 44701T), isolated from a smear-ripened cheese.</title>
        <authorList>
            <consortium name="US DOE Joint Genome Institute (JGI-PGF)"/>
            <person name="Walter F."/>
            <person name="Albersmeier A."/>
            <person name="Kalinowski J."/>
            <person name="Ruckert C."/>
        </authorList>
    </citation>
    <scope>NUCLEOTIDE SEQUENCE</scope>
    <source>
        <strain evidence="1">KCTC 42651</strain>
    </source>
</reference>